<comment type="caution">
    <text evidence="2">The sequence shown here is derived from an EMBL/GenBank/DDBJ whole genome shotgun (WGS) entry which is preliminary data.</text>
</comment>
<keyword evidence="1" id="KW-0812">Transmembrane</keyword>
<sequence length="77" mass="8539">MFTVIACIDRITPHGKPHQANAMVLLKAELFNSSKQSGQPTWIFVLYRVTIIKLVTAAVKVAFAQMQYIIAFKASDG</sequence>
<reference evidence="2 3" key="1">
    <citation type="submission" date="2020-04" db="EMBL/GenBank/DDBJ databases">
        <authorList>
            <person name="Yin C."/>
        </authorList>
    </citation>
    <scope>NUCLEOTIDE SEQUENCE [LARGE SCALE GENOMIC DNA]</scope>
    <source>
        <strain evidence="2 3">Ak56</strain>
    </source>
</reference>
<accession>A0A847SUC5</accession>
<evidence type="ECO:0000256" key="1">
    <source>
        <dbReference type="SAM" id="Phobius"/>
    </source>
</evidence>
<name>A0A847SUC5_9BACT</name>
<evidence type="ECO:0000313" key="3">
    <source>
        <dbReference type="Proteomes" id="UP000552864"/>
    </source>
</evidence>
<evidence type="ECO:0000313" key="2">
    <source>
        <dbReference type="EMBL" id="NLR82907.1"/>
    </source>
</evidence>
<gene>
    <name evidence="2" type="ORF">HGH91_30110</name>
</gene>
<dbReference type="RefSeq" id="WP_168742953.1">
    <property type="nucleotide sequence ID" value="NZ_JABAHZ010000014.1"/>
</dbReference>
<protein>
    <submittedName>
        <fullName evidence="2">Uncharacterized protein</fullName>
    </submittedName>
</protein>
<proteinExistence type="predicted"/>
<dbReference type="Proteomes" id="UP000552864">
    <property type="component" value="Unassembled WGS sequence"/>
</dbReference>
<keyword evidence="1" id="KW-0472">Membrane</keyword>
<dbReference type="AlphaFoldDB" id="A0A847SUC5"/>
<organism evidence="2 3">
    <name type="scientific">Chitinophaga eiseniae</name>
    <dbReference type="NCBI Taxonomy" id="634771"/>
    <lineage>
        <taxon>Bacteria</taxon>
        <taxon>Pseudomonadati</taxon>
        <taxon>Bacteroidota</taxon>
        <taxon>Chitinophagia</taxon>
        <taxon>Chitinophagales</taxon>
        <taxon>Chitinophagaceae</taxon>
        <taxon>Chitinophaga</taxon>
    </lineage>
</organism>
<feature type="transmembrane region" description="Helical" evidence="1">
    <location>
        <begin position="42"/>
        <end position="63"/>
    </location>
</feature>
<dbReference type="EMBL" id="JABAHZ010000014">
    <property type="protein sequence ID" value="NLR82907.1"/>
    <property type="molecule type" value="Genomic_DNA"/>
</dbReference>
<keyword evidence="1" id="KW-1133">Transmembrane helix</keyword>
<keyword evidence="3" id="KW-1185">Reference proteome</keyword>